<evidence type="ECO:0000256" key="1">
    <source>
        <dbReference type="SAM" id="Phobius"/>
    </source>
</evidence>
<protein>
    <submittedName>
        <fullName evidence="2">Uncharacterized protein</fullName>
    </submittedName>
</protein>
<keyword evidence="1" id="KW-0472">Membrane</keyword>
<keyword evidence="3" id="KW-1185">Reference proteome</keyword>
<dbReference type="RefSeq" id="WP_168876101.1">
    <property type="nucleotide sequence ID" value="NZ_JABAIM010000001.1"/>
</dbReference>
<accession>A0A847SBL8</accession>
<name>A0A847SBL8_9NEIS</name>
<keyword evidence="1" id="KW-1133">Transmembrane helix</keyword>
<proteinExistence type="predicted"/>
<gene>
    <name evidence="2" type="ORF">HF682_04890</name>
</gene>
<dbReference type="Proteomes" id="UP000587991">
    <property type="component" value="Unassembled WGS sequence"/>
</dbReference>
<comment type="caution">
    <text evidence="2">The sequence shown here is derived from an EMBL/GenBank/DDBJ whole genome shotgun (WGS) entry which is preliminary data.</text>
</comment>
<dbReference type="EMBL" id="JABAIM010000001">
    <property type="protein sequence ID" value="NLR74488.1"/>
    <property type="molecule type" value="Genomic_DNA"/>
</dbReference>
<evidence type="ECO:0000313" key="2">
    <source>
        <dbReference type="EMBL" id="NLR74488.1"/>
    </source>
</evidence>
<keyword evidence="1" id="KW-0812">Transmembrane</keyword>
<organism evidence="2 3">
    <name type="scientific">Leeia aquatica</name>
    <dbReference type="NCBI Taxonomy" id="2725557"/>
    <lineage>
        <taxon>Bacteria</taxon>
        <taxon>Pseudomonadati</taxon>
        <taxon>Pseudomonadota</taxon>
        <taxon>Betaproteobacteria</taxon>
        <taxon>Neisseriales</taxon>
        <taxon>Leeiaceae</taxon>
        <taxon>Leeia</taxon>
    </lineage>
</organism>
<dbReference type="AlphaFoldDB" id="A0A847SBL8"/>
<reference evidence="2 3" key="1">
    <citation type="submission" date="2020-04" db="EMBL/GenBank/DDBJ databases">
        <title>Draft genome of Leeia sp. IMCC25680.</title>
        <authorList>
            <person name="Song J."/>
            <person name="Cho J.-C."/>
        </authorList>
    </citation>
    <scope>NUCLEOTIDE SEQUENCE [LARGE SCALE GENOMIC DNA]</scope>
    <source>
        <strain evidence="2 3">IMCC25680</strain>
    </source>
</reference>
<feature type="transmembrane region" description="Helical" evidence="1">
    <location>
        <begin position="29"/>
        <end position="51"/>
    </location>
</feature>
<evidence type="ECO:0000313" key="3">
    <source>
        <dbReference type="Proteomes" id="UP000587991"/>
    </source>
</evidence>
<sequence length="163" mass="18804">MNWDDLLEEAYLAEKQQAVLQPATSRLKLFFKLFLGMLLLIFIGLGVWMYIQGRGERVREQVSRAPQVGDLMLGMQIAYNTTEQPLPRFRWLKVERVTDKDVTVMPYAGGCETNRCSVPPESDLQTQQHFRLSRADLPERFQLNGTDENGAELHFFVAEARRP</sequence>